<evidence type="ECO:0000313" key="1">
    <source>
        <dbReference type="EMBL" id="CAA9568453.1"/>
    </source>
</evidence>
<evidence type="ECO:0008006" key="2">
    <source>
        <dbReference type="Google" id="ProtNLM"/>
    </source>
</evidence>
<proteinExistence type="predicted"/>
<accession>A0A6J4V4Q8</accession>
<reference evidence="1" key="1">
    <citation type="submission" date="2020-02" db="EMBL/GenBank/DDBJ databases">
        <authorList>
            <person name="Meier V. D."/>
        </authorList>
    </citation>
    <scope>NUCLEOTIDE SEQUENCE</scope>
    <source>
        <strain evidence="1">AVDCRST_MAG33</strain>
    </source>
</reference>
<dbReference type="InterPro" id="IPR008930">
    <property type="entry name" value="Terpenoid_cyclase/PrenylTrfase"/>
</dbReference>
<dbReference type="EMBL" id="CADCWK010000260">
    <property type="protein sequence ID" value="CAA9568453.1"/>
    <property type="molecule type" value="Genomic_DNA"/>
</dbReference>
<name>A0A6J4V4Q8_9BACT</name>
<sequence length="284" mass="30800">MPDRSIRERLTAAQSFLESMSVERPVEAAIGRTITGDGDHSGVVTALARYQNVDGGFGHGLEPDISAPQSNPFAARVALHAVIETGIPVTDPVVTRLVGWLEGRQGDDGCWRWEPGTLDHPIAPWFAGWEFPALNPALDLAGALARLGLGSERLHRRCRDLYARLANPDEITAGDYYALLPYAESLPWLPDLPDRDASLEALATHIARNLTEGTYATPQEAAEHIGPPDGPIATRLPADTFDRLRADLLASQAADGRWQSSFGSHWDPYQTVSGMAILAHDASR</sequence>
<dbReference type="Gene3D" id="1.50.10.20">
    <property type="match status" value="1"/>
</dbReference>
<gene>
    <name evidence="1" type="ORF">AVDCRST_MAG33-2278</name>
</gene>
<dbReference type="SUPFAM" id="SSF48239">
    <property type="entry name" value="Terpenoid cyclases/Protein prenyltransferases"/>
    <property type="match status" value="1"/>
</dbReference>
<protein>
    <recommendedName>
        <fullName evidence="2">Squalene cyclase C-terminal domain-containing protein</fullName>
    </recommendedName>
</protein>
<organism evidence="1">
    <name type="scientific">uncultured Thermomicrobiales bacterium</name>
    <dbReference type="NCBI Taxonomy" id="1645740"/>
    <lineage>
        <taxon>Bacteria</taxon>
        <taxon>Pseudomonadati</taxon>
        <taxon>Thermomicrobiota</taxon>
        <taxon>Thermomicrobia</taxon>
        <taxon>Thermomicrobiales</taxon>
        <taxon>environmental samples</taxon>
    </lineage>
</organism>
<dbReference type="AlphaFoldDB" id="A0A6J4V4Q8"/>